<dbReference type="Proteomes" id="UP000608522">
    <property type="component" value="Unassembled WGS sequence"/>
</dbReference>
<protein>
    <submittedName>
        <fullName evidence="2">Uncharacterized protein</fullName>
    </submittedName>
</protein>
<sequence>MWYFVAVFPLRVWHELHSPIDPLGERRRRAGNHAASTKPDLTGGWGHHSADVLTFFGGELLAPAAARPPGRQRRHRNVGSDQDQALVVRSG</sequence>
<name>A0ABQ3TMN9_9ACTN</name>
<organism evidence="2 3">
    <name type="scientific">Streptomyces spororaveus</name>
    <dbReference type="NCBI Taxonomy" id="284039"/>
    <lineage>
        <taxon>Bacteria</taxon>
        <taxon>Bacillati</taxon>
        <taxon>Actinomycetota</taxon>
        <taxon>Actinomycetes</taxon>
        <taxon>Kitasatosporales</taxon>
        <taxon>Streptomycetaceae</taxon>
        <taxon>Streptomyces</taxon>
    </lineage>
</organism>
<reference evidence="3" key="1">
    <citation type="submission" date="2023-07" db="EMBL/GenBank/DDBJ databases">
        <title>Whole genome shotgun sequence of Streptomyces spororaveus NBRC 15456.</title>
        <authorList>
            <person name="Komaki H."/>
            <person name="Tamura T."/>
        </authorList>
    </citation>
    <scope>NUCLEOTIDE SEQUENCE [LARGE SCALE GENOMIC DNA]</scope>
    <source>
        <strain evidence="3">NBRC 15456</strain>
    </source>
</reference>
<comment type="caution">
    <text evidence="2">The sequence shown here is derived from an EMBL/GenBank/DDBJ whole genome shotgun (WGS) entry which is preliminary data.</text>
</comment>
<evidence type="ECO:0000256" key="1">
    <source>
        <dbReference type="SAM" id="MobiDB-lite"/>
    </source>
</evidence>
<feature type="region of interest" description="Disordered" evidence="1">
    <location>
        <begin position="65"/>
        <end position="91"/>
    </location>
</feature>
<accession>A0ABQ3TMN9</accession>
<evidence type="ECO:0000313" key="2">
    <source>
        <dbReference type="EMBL" id="GHI81685.1"/>
    </source>
</evidence>
<proteinExistence type="predicted"/>
<dbReference type="EMBL" id="BNED01000005">
    <property type="protein sequence ID" value="GHI81685.1"/>
    <property type="molecule type" value="Genomic_DNA"/>
</dbReference>
<evidence type="ECO:0000313" key="3">
    <source>
        <dbReference type="Proteomes" id="UP000608522"/>
    </source>
</evidence>
<gene>
    <name evidence="2" type="ORF">Sspor_72460</name>
</gene>
<keyword evidence="3" id="KW-1185">Reference proteome</keyword>